<name>A0A7S8IV76_9SPHN</name>
<proteinExistence type="predicted"/>
<dbReference type="SUPFAM" id="SSF50156">
    <property type="entry name" value="PDZ domain-like"/>
    <property type="match status" value="1"/>
</dbReference>
<sequence length="632" mass="69550">MINRFVSLVFLATAVPLSAGDPAPTPALPVTQAAAYPGTIAIEVDARDTVSRAFTTTQTIPVVAGTRDLVLVYPKWLQGNHAPSGQIQRVSRLAFTSDKGPVEWQRVPSEPYAFRLALPDGASKVMVELTYTSPFPGDAWRVLMTDAMLNLQWEKMSLYPAGWDINRMRVKPSVLLPDGWAVAGALDGEVREGNRVSYAETDYATLADSPLFAGKHHRRWDLGQGVELEAFGDEAKNLVAKDEAIAAGKALVAEAVATFGSKHFDHYDFLLALTDQLGGIGLEHHRSSENTQSPDDLSDFAGNTHDNSLLPHEFTHSWNGKFRRPAGLVAPDFHTALDARLLWVYEGQTSFWDWVLAARSGFMPRDVVLGSLAEDAAYYSRQAGREWRSVEDSTFDPMLGYRADRPFPSLSRNRDYYSEAGLVWLEVDQIIRKGTKGKRGLDDFAKLFFGVKDGSWQVLPYEFADVVAALDAVYPYDWTGFLKSRMGEAGQPAPLAGIEAAGYRLTWRSEPNPYTKQARSGAKGDFSGSLGIRVSGDGNVSATQWNSPGFAAGLTPDTRIVAVNSLAFTQARLAEALESAKASKVAPQLIVKRGERFETIALPYFDGVRYPWLERVGDKPVGLDRLLDPRRK</sequence>
<evidence type="ECO:0000313" key="5">
    <source>
        <dbReference type="Proteomes" id="UP000594459"/>
    </source>
</evidence>
<feature type="domain" description="Peptidase M61 N-terminal" evidence="3">
    <location>
        <begin position="42"/>
        <end position="215"/>
    </location>
</feature>
<keyword evidence="1" id="KW-0732">Signal</keyword>
<dbReference type="InterPro" id="IPR007963">
    <property type="entry name" value="Peptidase_M61_catalytic"/>
</dbReference>
<dbReference type="InterPro" id="IPR040756">
    <property type="entry name" value="Peptidase_M61_N"/>
</dbReference>
<dbReference type="AlphaFoldDB" id="A0A7S8IV76"/>
<dbReference type="InterPro" id="IPR036034">
    <property type="entry name" value="PDZ_sf"/>
</dbReference>
<dbReference type="KEGG" id="qso:IRL76_11745"/>
<dbReference type="InterPro" id="IPR024191">
    <property type="entry name" value="Peptidase_M61"/>
</dbReference>
<keyword evidence="5" id="KW-1185">Reference proteome</keyword>
<protein>
    <submittedName>
        <fullName evidence="4">Peptidase M61</fullName>
    </submittedName>
</protein>
<dbReference type="PIRSF" id="PIRSF016493">
    <property type="entry name" value="Glycyl_aminpptds"/>
    <property type="match status" value="1"/>
</dbReference>
<dbReference type="Gene3D" id="1.10.390.10">
    <property type="entry name" value="Neutral Protease Domain 2"/>
    <property type="match status" value="1"/>
</dbReference>
<dbReference type="Pfam" id="PF05299">
    <property type="entry name" value="Peptidase_M61"/>
    <property type="match status" value="1"/>
</dbReference>
<dbReference type="Pfam" id="PF17899">
    <property type="entry name" value="Peptidase_M61_N"/>
    <property type="match status" value="1"/>
</dbReference>
<evidence type="ECO:0000313" key="4">
    <source>
        <dbReference type="EMBL" id="QPC98506.1"/>
    </source>
</evidence>
<reference evidence="4 5" key="1">
    <citation type="submission" date="2020-11" db="EMBL/GenBank/DDBJ databases">
        <title>The genome sequence of Erythrobacter sp. 6D36.</title>
        <authorList>
            <person name="Liu Y."/>
        </authorList>
    </citation>
    <scope>NUCLEOTIDE SEQUENCE [LARGE SCALE GENOMIC DNA]</scope>
    <source>
        <strain evidence="4 5">6D36</strain>
    </source>
</reference>
<gene>
    <name evidence="4" type="ORF">IRL76_11745</name>
</gene>
<feature type="signal peptide" evidence="1">
    <location>
        <begin position="1"/>
        <end position="19"/>
    </location>
</feature>
<dbReference type="EMBL" id="CP064654">
    <property type="protein sequence ID" value="QPC98506.1"/>
    <property type="molecule type" value="Genomic_DNA"/>
</dbReference>
<evidence type="ECO:0000259" key="3">
    <source>
        <dbReference type="Pfam" id="PF17899"/>
    </source>
</evidence>
<dbReference type="Proteomes" id="UP000594459">
    <property type="component" value="Chromosome"/>
</dbReference>
<dbReference type="RefSeq" id="WP_200981513.1">
    <property type="nucleotide sequence ID" value="NZ_CP064654.1"/>
</dbReference>
<evidence type="ECO:0000256" key="1">
    <source>
        <dbReference type="SAM" id="SignalP"/>
    </source>
</evidence>
<accession>A0A7S8IV76</accession>
<evidence type="ECO:0000259" key="2">
    <source>
        <dbReference type="Pfam" id="PF05299"/>
    </source>
</evidence>
<dbReference type="InterPro" id="IPR027268">
    <property type="entry name" value="Peptidase_M4/M1_CTD_sf"/>
</dbReference>
<feature type="domain" description="Peptidase M61 catalytic" evidence="2">
    <location>
        <begin position="308"/>
        <end position="423"/>
    </location>
</feature>
<feature type="chain" id="PRO_5032763657" evidence="1">
    <location>
        <begin position="20"/>
        <end position="632"/>
    </location>
</feature>
<organism evidence="4 5">
    <name type="scientific">Qipengyuania soli</name>
    <dbReference type="NCBI Taxonomy" id="2782568"/>
    <lineage>
        <taxon>Bacteria</taxon>
        <taxon>Pseudomonadati</taxon>
        <taxon>Pseudomonadota</taxon>
        <taxon>Alphaproteobacteria</taxon>
        <taxon>Sphingomonadales</taxon>
        <taxon>Erythrobacteraceae</taxon>
        <taxon>Qipengyuania</taxon>
    </lineage>
</organism>
<dbReference type="Gene3D" id="2.60.40.3650">
    <property type="match status" value="1"/>
</dbReference>